<protein>
    <submittedName>
        <fullName evidence="15">Uncharacterized protein LOC118419754</fullName>
    </submittedName>
</protein>
<name>A0A9J7MW73_BRAFL</name>
<dbReference type="InterPro" id="IPR050467">
    <property type="entry name" value="LRFN"/>
</dbReference>
<keyword evidence="5" id="KW-0677">Repeat</keyword>
<evidence type="ECO:0000256" key="2">
    <source>
        <dbReference type="ARBA" id="ARBA00022614"/>
    </source>
</evidence>
<evidence type="ECO:0000313" key="14">
    <source>
        <dbReference type="Proteomes" id="UP000001554"/>
    </source>
</evidence>
<keyword evidence="6 12" id="KW-1133">Transmembrane helix</keyword>
<dbReference type="GeneID" id="118419754"/>
<keyword evidence="8" id="KW-1015">Disulfide bond</keyword>
<accession>A0A9J7MW73</accession>
<dbReference type="Gene3D" id="2.60.40.10">
    <property type="entry name" value="Immunoglobulins"/>
    <property type="match status" value="1"/>
</dbReference>
<evidence type="ECO:0000256" key="4">
    <source>
        <dbReference type="ARBA" id="ARBA00022729"/>
    </source>
</evidence>
<evidence type="ECO:0000256" key="12">
    <source>
        <dbReference type="SAM" id="Phobius"/>
    </source>
</evidence>
<keyword evidence="10" id="KW-0393">Immunoglobulin domain</keyword>
<evidence type="ECO:0000256" key="10">
    <source>
        <dbReference type="ARBA" id="ARBA00023319"/>
    </source>
</evidence>
<feature type="region of interest" description="Disordered" evidence="11">
    <location>
        <begin position="318"/>
        <end position="433"/>
    </location>
</feature>
<keyword evidence="4" id="KW-0732">Signal</keyword>
<reference evidence="15" key="2">
    <citation type="submission" date="2025-08" db="UniProtKB">
        <authorList>
            <consortium name="RefSeq"/>
        </authorList>
    </citation>
    <scope>IDENTIFICATION</scope>
    <source>
        <strain evidence="15">S238N-H82</strain>
        <tissue evidence="15">Testes</tissue>
    </source>
</reference>
<proteinExistence type="predicted"/>
<dbReference type="Proteomes" id="UP000001554">
    <property type="component" value="Chromosome 7"/>
</dbReference>
<dbReference type="SMART" id="SM00409">
    <property type="entry name" value="IG"/>
    <property type="match status" value="1"/>
</dbReference>
<evidence type="ECO:0000256" key="1">
    <source>
        <dbReference type="ARBA" id="ARBA00004167"/>
    </source>
</evidence>
<dbReference type="SMART" id="SM00408">
    <property type="entry name" value="IGc2"/>
    <property type="match status" value="1"/>
</dbReference>
<dbReference type="SUPFAM" id="SSF48726">
    <property type="entry name" value="Immunoglobulin"/>
    <property type="match status" value="1"/>
</dbReference>
<keyword evidence="7 12" id="KW-0472">Membrane</keyword>
<evidence type="ECO:0000256" key="7">
    <source>
        <dbReference type="ARBA" id="ARBA00023136"/>
    </source>
</evidence>
<dbReference type="InterPro" id="IPR013783">
    <property type="entry name" value="Ig-like_fold"/>
</dbReference>
<keyword evidence="9" id="KW-0325">Glycoprotein</keyword>
<dbReference type="PANTHER" id="PTHR45842">
    <property type="entry name" value="SYNAPTIC ADHESION-LIKE MOLECULE SALM"/>
    <property type="match status" value="1"/>
</dbReference>
<dbReference type="FunFam" id="2.60.40.10:FF:000076">
    <property type="entry name" value="Leucine-rich repeat and Ig domain-containing 4"/>
    <property type="match status" value="1"/>
</dbReference>
<dbReference type="InterPro" id="IPR007110">
    <property type="entry name" value="Ig-like_dom"/>
</dbReference>
<evidence type="ECO:0000256" key="11">
    <source>
        <dbReference type="SAM" id="MobiDB-lite"/>
    </source>
</evidence>
<keyword evidence="3 12" id="KW-0812">Transmembrane</keyword>
<feature type="domain" description="Ig-like" evidence="13">
    <location>
        <begin position="5"/>
        <end position="92"/>
    </location>
</feature>
<comment type="subcellular location">
    <subcellularLocation>
        <location evidence="1">Membrane</location>
        <topology evidence="1">Single-pass membrane protein</topology>
    </subcellularLocation>
</comment>
<dbReference type="KEGG" id="bfo:118419754"/>
<feature type="region of interest" description="Disordered" evidence="11">
    <location>
        <begin position="252"/>
        <end position="278"/>
    </location>
</feature>
<dbReference type="InterPro" id="IPR036179">
    <property type="entry name" value="Ig-like_dom_sf"/>
</dbReference>
<evidence type="ECO:0000259" key="13">
    <source>
        <dbReference type="PROSITE" id="PS50835"/>
    </source>
</evidence>
<dbReference type="PANTHER" id="PTHR45842:SF12">
    <property type="entry name" value="KEKKON 5, ISOFORM A"/>
    <property type="match status" value="1"/>
</dbReference>
<dbReference type="InterPro" id="IPR003598">
    <property type="entry name" value="Ig_sub2"/>
</dbReference>
<reference evidence="14" key="1">
    <citation type="journal article" date="2020" name="Nat. Ecol. Evol.">
        <title>Deeply conserved synteny resolves early events in vertebrate evolution.</title>
        <authorList>
            <person name="Simakov O."/>
            <person name="Marletaz F."/>
            <person name="Yue J.X."/>
            <person name="O'Connell B."/>
            <person name="Jenkins J."/>
            <person name="Brandt A."/>
            <person name="Calef R."/>
            <person name="Tung C.H."/>
            <person name="Huang T.K."/>
            <person name="Schmutz J."/>
            <person name="Satoh N."/>
            <person name="Yu J.K."/>
            <person name="Putnam N.H."/>
            <person name="Green R.E."/>
            <person name="Rokhsar D.S."/>
        </authorList>
    </citation>
    <scope>NUCLEOTIDE SEQUENCE [LARGE SCALE GENOMIC DNA]</scope>
    <source>
        <strain evidence="14">S238N-H82</strain>
    </source>
</reference>
<feature type="compositionally biased region" description="Basic and acidic residues" evidence="11">
    <location>
        <begin position="258"/>
        <end position="271"/>
    </location>
</feature>
<dbReference type="CDD" id="cd00096">
    <property type="entry name" value="Ig"/>
    <property type="match status" value="1"/>
</dbReference>
<evidence type="ECO:0000256" key="9">
    <source>
        <dbReference type="ARBA" id="ARBA00023180"/>
    </source>
</evidence>
<evidence type="ECO:0000256" key="3">
    <source>
        <dbReference type="ARBA" id="ARBA00022692"/>
    </source>
</evidence>
<evidence type="ECO:0000256" key="8">
    <source>
        <dbReference type="ARBA" id="ARBA00023157"/>
    </source>
</evidence>
<dbReference type="RefSeq" id="XP_035682221.1">
    <property type="nucleotide sequence ID" value="XM_035826328.1"/>
</dbReference>
<organism evidence="14 15">
    <name type="scientific">Branchiostoma floridae</name>
    <name type="common">Florida lancelet</name>
    <name type="synonym">Amphioxus</name>
    <dbReference type="NCBI Taxonomy" id="7739"/>
    <lineage>
        <taxon>Eukaryota</taxon>
        <taxon>Metazoa</taxon>
        <taxon>Chordata</taxon>
        <taxon>Cephalochordata</taxon>
        <taxon>Leptocardii</taxon>
        <taxon>Amphioxiformes</taxon>
        <taxon>Branchiostomatidae</taxon>
        <taxon>Branchiostoma</taxon>
    </lineage>
</organism>
<dbReference type="OrthoDB" id="1099686at2759"/>
<dbReference type="Pfam" id="PF13927">
    <property type="entry name" value="Ig_3"/>
    <property type="match status" value="1"/>
</dbReference>
<dbReference type="AlphaFoldDB" id="A0A9J7MW73"/>
<sequence length="433" mass="45709">MLKTPTIVRFKVSNDTLAQGETLYLVCEASGKPAPNIIVTLPSGLIASAESGVRVTVGVNGTITVTNVTAADAGLYICIATNTVGSASRTVFIGAASVSPPFSASPLVPASSPSGNSEGKSTIFPLEFAVGFGTAGAVLLVFGLGLKLRLKGPRGKKKAPIALNNDSLVTDDMVNNSTYRTRGQGRSLNPEITNSAASANEQAGMPENAYEDPESLLAIAGSLRSDVVSKEESVSAQKPMKVHELVNIVYGKDGSGSEDIKPVSMPKKEAEAATSHASYENTHVQETVHDASHVTNENVDEDEAVLYASAQVIYGHEDDKAQSAASQPIYKTDRDKTESPVSIHGNDVQKAESSSPHAIYNNESEKPESPASQIIYGNDNQKAESFASDSIYKNDDEKPESRASRDIYEAGDEKTATTGSTASCLIYENNDED</sequence>
<dbReference type="PROSITE" id="PS50835">
    <property type="entry name" value="IG_LIKE"/>
    <property type="match status" value="1"/>
</dbReference>
<dbReference type="GO" id="GO:0016020">
    <property type="term" value="C:membrane"/>
    <property type="evidence" value="ECO:0007669"/>
    <property type="project" value="UniProtKB-SubCell"/>
</dbReference>
<feature type="compositionally biased region" description="Basic and acidic residues" evidence="11">
    <location>
        <begin position="392"/>
        <end position="415"/>
    </location>
</feature>
<evidence type="ECO:0000256" key="6">
    <source>
        <dbReference type="ARBA" id="ARBA00022989"/>
    </source>
</evidence>
<gene>
    <name evidence="15" type="primary">LOC118419754</name>
</gene>
<evidence type="ECO:0000313" key="15">
    <source>
        <dbReference type="RefSeq" id="XP_035682221.1"/>
    </source>
</evidence>
<keyword evidence="2" id="KW-0433">Leucine-rich repeat</keyword>
<keyword evidence="14" id="KW-1185">Reference proteome</keyword>
<feature type="transmembrane region" description="Helical" evidence="12">
    <location>
        <begin position="128"/>
        <end position="148"/>
    </location>
</feature>
<evidence type="ECO:0000256" key="5">
    <source>
        <dbReference type="ARBA" id="ARBA00022737"/>
    </source>
</evidence>
<dbReference type="InterPro" id="IPR003599">
    <property type="entry name" value="Ig_sub"/>
</dbReference>